<dbReference type="AlphaFoldDB" id="G0UC29"/>
<proteinExistence type="predicted"/>
<gene>
    <name evidence="2" type="ORF">TVY486_1108610</name>
</gene>
<name>G0UC29_TRYVY</name>
<sequence>MNQFELFVASSERARSDAWRYLRHLGELDCRIEEGMYRLKEIAQQLERDVPLSGSEGLQHATDDRRQSKKRRQSPASMTSQGPGPADNDQSRSSSAVLMESSRADLSAEYQACSRRVRRYAFERVKVAEELVKCGEEMANCLERRMAPFRRNLANSTEASPDDA</sequence>
<organism evidence="2">
    <name type="scientific">Trypanosoma vivax (strain Y486)</name>
    <dbReference type="NCBI Taxonomy" id="1055687"/>
    <lineage>
        <taxon>Eukaryota</taxon>
        <taxon>Discoba</taxon>
        <taxon>Euglenozoa</taxon>
        <taxon>Kinetoplastea</taxon>
        <taxon>Metakinetoplastina</taxon>
        <taxon>Trypanosomatida</taxon>
        <taxon>Trypanosomatidae</taxon>
        <taxon>Trypanosoma</taxon>
        <taxon>Duttonella</taxon>
    </lineage>
</organism>
<feature type="region of interest" description="Disordered" evidence="1">
    <location>
        <begin position="50"/>
        <end position="101"/>
    </location>
</feature>
<protein>
    <submittedName>
        <fullName evidence="2">Uncharacterized protein</fullName>
    </submittedName>
</protein>
<dbReference type="EMBL" id="HE573027">
    <property type="protein sequence ID" value="CCC53377.1"/>
    <property type="molecule type" value="Genomic_DNA"/>
</dbReference>
<dbReference type="VEuPathDB" id="TriTrypDB:TvY486_1108610"/>
<evidence type="ECO:0000256" key="1">
    <source>
        <dbReference type="SAM" id="MobiDB-lite"/>
    </source>
</evidence>
<evidence type="ECO:0000313" key="2">
    <source>
        <dbReference type="EMBL" id="CCC53377.1"/>
    </source>
</evidence>
<accession>G0UC29</accession>
<reference evidence="2" key="1">
    <citation type="journal article" date="2012" name="Proc. Natl. Acad. Sci. U.S.A.">
        <title>Antigenic diversity is generated by distinct evolutionary mechanisms in African trypanosome species.</title>
        <authorList>
            <person name="Jackson A.P."/>
            <person name="Berry A."/>
            <person name="Aslett M."/>
            <person name="Allison H.C."/>
            <person name="Burton P."/>
            <person name="Vavrova-Anderson J."/>
            <person name="Brown R."/>
            <person name="Browne H."/>
            <person name="Corton N."/>
            <person name="Hauser H."/>
            <person name="Gamble J."/>
            <person name="Gilderthorp R."/>
            <person name="Marcello L."/>
            <person name="McQuillan J."/>
            <person name="Otto T.D."/>
            <person name="Quail M.A."/>
            <person name="Sanders M.J."/>
            <person name="van Tonder A."/>
            <person name="Ginger M.L."/>
            <person name="Field M.C."/>
            <person name="Barry J.D."/>
            <person name="Hertz-Fowler C."/>
            <person name="Berriman M."/>
        </authorList>
    </citation>
    <scope>NUCLEOTIDE SEQUENCE</scope>
    <source>
        <strain evidence="2">Y486</strain>
    </source>
</reference>
<dbReference type="OMA" id="YFVASTH"/>